<keyword evidence="2" id="KW-1003">Cell membrane</keyword>
<evidence type="ECO:0000256" key="2">
    <source>
        <dbReference type="ARBA" id="ARBA00022475"/>
    </source>
</evidence>
<dbReference type="Proteomes" id="UP001154329">
    <property type="component" value="Chromosome 1"/>
</dbReference>
<dbReference type="InterPro" id="IPR013604">
    <property type="entry name" value="7TM_chemorcpt"/>
</dbReference>
<keyword evidence="8" id="KW-1185">Reference proteome</keyword>
<dbReference type="EMBL" id="OU899034">
    <property type="protein sequence ID" value="CAH1714325.1"/>
    <property type="molecule type" value="Genomic_DNA"/>
</dbReference>
<dbReference type="GO" id="GO:0005886">
    <property type="term" value="C:plasma membrane"/>
    <property type="evidence" value="ECO:0007669"/>
    <property type="project" value="UniProtKB-SubCell"/>
</dbReference>
<sequence>MLITDIHNRNLDSRTKEELRLFLNQACNHSIEFTTFDFLTLNTHLITSAIVAGTTYIVILLQFR</sequence>
<keyword evidence="3 6" id="KW-0812">Transmembrane</keyword>
<name>A0A9P0NB30_APHGO</name>
<dbReference type="AlphaFoldDB" id="A0A9P0NB30"/>
<evidence type="ECO:0000313" key="7">
    <source>
        <dbReference type="EMBL" id="CAH1714325.1"/>
    </source>
</evidence>
<evidence type="ECO:0000256" key="1">
    <source>
        <dbReference type="ARBA" id="ARBA00004651"/>
    </source>
</evidence>
<keyword evidence="5 6" id="KW-0472">Membrane</keyword>
<accession>A0A9P0NB30</accession>
<evidence type="ECO:0000256" key="5">
    <source>
        <dbReference type="ARBA" id="ARBA00023136"/>
    </source>
</evidence>
<keyword evidence="4 6" id="KW-1133">Transmembrane helix</keyword>
<evidence type="ECO:0000256" key="3">
    <source>
        <dbReference type="ARBA" id="ARBA00022692"/>
    </source>
</evidence>
<reference evidence="7" key="1">
    <citation type="submission" date="2022-02" db="EMBL/GenBank/DDBJ databases">
        <authorList>
            <person name="King R."/>
        </authorList>
    </citation>
    <scope>NUCLEOTIDE SEQUENCE</scope>
</reference>
<evidence type="ECO:0000256" key="4">
    <source>
        <dbReference type="ARBA" id="ARBA00022989"/>
    </source>
</evidence>
<protein>
    <submittedName>
        <fullName evidence="7">Uncharacterized protein</fullName>
    </submittedName>
</protein>
<organism evidence="7 8">
    <name type="scientific">Aphis gossypii</name>
    <name type="common">Cotton aphid</name>
    <dbReference type="NCBI Taxonomy" id="80765"/>
    <lineage>
        <taxon>Eukaryota</taxon>
        <taxon>Metazoa</taxon>
        <taxon>Ecdysozoa</taxon>
        <taxon>Arthropoda</taxon>
        <taxon>Hexapoda</taxon>
        <taxon>Insecta</taxon>
        <taxon>Pterygota</taxon>
        <taxon>Neoptera</taxon>
        <taxon>Paraneoptera</taxon>
        <taxon>Hemiptera</taxon>
        <taxon>Sternorrhyncha</taxon>
        <taxon>Aphidomorpha</taxon>
        <taxon>Aphidoidea</taxon>
        <taxon>Aphididae</taxon>
        <taxon>Aphidini</taxon>
        <taxon>Aphis</taxon>
        <taxon>Aphis</taxon>
    </lineage>
</organism>
<dbReference type="Pfam" id="PF08395">
    <property type="entry name" value="7tm_7"/>
    <property type="match status" value="1"/>
</dbReference>
<feature type="transmembrane region" description="Helical" evidence="6">
    <location>
        <begin position="45"/>
        <end position="63"/>
    </location>
</feature>
<reference evidence="7" key="2">
    <citation type="submission" date="2022-10" db="EMBL/GenBank/DDBJ databases">
        <authorList>
            <consortium name="ENA_rothamsted_submissions"/>
            <consortium name="culmorum"/>
            <person name="King R."/>
        </authorList>
    </citation>
    <scope>NUCLEOTIDE SEQUENCE</scope>
</reference>
<gene>
    <name evidence="7" type="ORF">APHIGO_LOCUS2731</name>
</gene>
<evidence type="ECO:0000256" key="6">
    <source>
        <dbReference type="SAM" id="Phobius"/>
    </source>
</evidence>
<proteinExistence type="predicted"/>
<dbReference type="GO" id="GO:0050909">
    <property type="term" value="P:sensory perception of taste"/>
    <property type="evidence" value="ECO:0007669"/>
    <property type="project" value="InterPro"/>
</dbReference>
<evidence type="ECO:0000313" key="8">
    <source>
        <dbReference type="Proteomes" id="UP001154329"/>
    </source>
</evidence>
<comment type="subcellular location">
    <subcellularLocation>
        <location evidence="1">Cell membrane</location>
        <topology evidence="1">Multi-pass membrane protein</topology>
    </subcellularLocation>
</comment>